<organism evidence="1 2">
    <name type="scientific">Mucilaginibacter pocheonensis</name>
    <dbReference type="NCBI Taxonomy" id="398050"/>
    <lineage>
        <taxon>Bacteria</taxon>
        <taxon>Pseudomonadati</taxon>
        <taxon>Bacteroidota</taxon>
        <taxon>Sphingobacteriia</taxon>
        <taxon>Sphingobacteriales</taxon>
        <taxon>Sphingobacteriaceae</taxon>
        <taxon>Mucilaginibacter</taxon>
    </lineage>
</organism>
<dbReference type="RefSeq" id="WP_310100567.1">
    <property type="nucleotide sequence ID" value="NZ_JAVDUU010000004.1"/>
</dbReference>
<sequence length="173" mass="20135">MDTYYTIEEKYLKAVDEVSYGETHKGLNLLNEIISIEPEYARAHYQLGLIYYYNIKDYQTAGYHFKTCMELEPAFPDNYTDYLDLLVFLNMDKLVASVSVKALNNPGVEAADVYNLLGLHHEKNRLWTKALEAYQKAFLAVTENVVKDDIEKSLKRVRSKMQQIQAYAYHITE</sequence>
<reference evidence="1 2" key="1">
    <citation type="submission" date="2023-07" db="EMBL/GenBank/DDBJ databases">
        <title>Sorghum-associated microbial communities from plants grown in Nebraska, USA.</title>
        <authorList>
            <person name="Schachtman D."/>
        </authorList>
    </citation>
    <scope>NUCLEOTIDE SEQUENCE [LARGE SCALE GENOMIC DNA]</scope>
    <source>
        <strain evidence="1 2">3262</strain>
    </source>
</reference>
<dbReference type="EMBL" id="JAVDUU010000004">
    <property type="protein sequence ID" value="MDR6944467.1"/>
    <property type="molecule type" value="Genomic_DNA"/>
</dbReference>
<name>A0ABU1TGC3_9SPHI</name>
<protein>
    <submittedName>
        <fullName evidence="1">Tetratricopeptide (TPR) repeat protein</fullName>
    </submittedName>
</protein>
<evidence type="ECO:0000313" key="2">
    <source>
        <dbReference type="Proteomes" id="UP001247620"/>
    </source>
</evidence>
<keyword evidence="2" id="KW-1185">Reference proteome</keyword>
<gene>
    <name evidence="1" type="ORF">J2W55_004327</name>
</gene>
<dbReference type="SMART" id="SM00028">
    <property type="entry name" value="TPR"/>
    <property type="match status" value="2"/>
</dbReference>
<proteinExistence type="predicted"/>
<evidence type="ECO:0000313" key="1">
    <source>
        <dbReference type="EMBL" id="MDR6944467.1"/>
    </source>
</evidence>
<dbReference type="InterPro" id="IPR011990">
    <property type="entry name" value="TPR-like_helical_dom_sf"/>
</dbReference>
<comment type="caution">
    <text evidence="1">The sequence shown here is derived from an EMBL/GenBank/DDBJ whole genome shotgun (WGS) entry which is preliminary data.</text>
</comment>
<accession>A0ABU1TGC3</accession>
<dbReference type="Proteomes" id="UP001247620">
    <property type="component" value="Unassembled WGS sequence"/>
</dbReference>
<dbReference type="SUPFAM" id="SSF48452">
    <property type="entry name" value="TPR-like"/>
    <property type="match status" value="1"/>
</dbReference>
<dbReference type="InterPro" id="IPR019734">
    <property type="entry name" value="TPR_rpt"/>
</dbReference>
<dbReference type="Gene3D" id="1.25.40.10">
    <property type="entry name" value="Tetratricopeptide repeat domain"/>
    <property type="match status" value="1"/>
</dbReference>